<name>A0ABP3W820_CLOSU</name>
<evidence type="ECO:0000313" key="11">
    <source>
        <dbReference type="Proteomes" id="UP001501047"/>
    </source>
</evidence>
<evidence type="ECO:0000256" key="1">
    <source>
        <dbReference type="ARBA" id="ARBA00004984"/>
    </source>
</evidence>
<keyword evidence="11" id="KW-1185">Reference proteome</keyword>
<comment type="cofactor">
    <cofactor evidence="8">
        <name>Zn(2+)</name>
        <dbReference type="ChEBI" id="CHEBI:29105"/>
    </cofactor>
    <text evidence="8">Binds 1 zinc ion per subunit.</text>
</comment>
<dbReference type="SUPFAM" id="SSF51556">
    <property type="entry name" value="Metallo-dependent hydrolases"/>
    <property type="match status" value="1"/>
</dbReference>
<comment type="pathway">
    <text evidence="1 8">Purine metabolism; guanine degradation; xanthine from guanine: step 1/1.</text>
</comment>
<keyword evidence="6 8" id="KW-0862">Zinc</keyword>
<organism evidence="10 11">
    <name type="scientific">Clostridium subterminale</name>
    <dbReference type="NCBI Taxonomy" id="1550"/>
    <lineage>
        <taxon>Bacteria</taxon>
        <taxon>Bacillati</taxon>
        <taxon>Bacillota</taxon>
        <taxon>Clostridia</taxon>
        <taxon>Eubacteriales</taxon>
        <taxon>Clostridiaceae</taxon>
        <taxon>Clostridium</taxon>
    </lineage>
</organism>
<dbReference type="InterPro" id="IPR011059">
    <property type="entry name" value="Metal-dep_hydrolase_composite"/>
</dbReference>
<dbReference type="InterPro" id="IPR032466">
    <property type="entry name" value="Metal_Hydrolase"/>
</dbReference>
<evidence type="ECO:0000256" key="6">
    <source>
        <dbReference type="ARBA" id="ARBA00022833"/>
    </source>
</evidence>
<dbReference type="PANTHER" id="PTHR11271:SF6">
    <property type="entry name" value="GUANINE DEAMINASE"/>
    <property type="match status" value="1"/>
</dbReference>
<gene>
    <name evidence="10" type="ORF">GCM10008908_37580</name>
</gene>
<keyword evidence="4 8" id="KW-0479">Metal-binding</keyword>
<comment type="similarity">
    <text evidence="2 8">Belongs to the metallo-dependent hydrolases superfamily. ATZ/TRZ family.</text>
</comment>
<comment type="caution">
    <text evidence="10">The sequence shown here is derived from an EMBL/GenBank/DDBJ whole genome shotgun (WGS) entry which is preliminary data.</text>
</comment>
<comment type="function">
    <text evidence="8">Catalyzes the hydrolytic deamination of guanine, producing xanthine and ammonia.</text>
</comment>
<comment type="catalytic activity">
    <reaction evidence="8">
        <text>guanine + H2O + H(+) = xanthine + NH4(+)</text>
        <dbReference type="Rhea" id="RHEA:14665"/>
        <dbReference type="ChEBI" id="CHEBI:15377"/>
        <dbReference type="ChEBI" id="CHEBI:15378"/>
        <dbReference type="ChEBI" id="CHEBI:16235"/>
        <dbReference type="ChEBI" id="CHEBI:17712"/>
        <dbReference type="ChEBI" id="CHEBI:28938"/>
        <dbReference type="EC" id="3.5.4.3"/>
    </reaction>
</comment>
<dbReference type="SUPFAM" id="SSF51338">
    <property type="entry name" value="Composite domain of metallo-dependent hydrolases"/>
    <property type="match status" value="1"/>
</dbReference>
<protein>
    <recommendedName>
        <fullName evidence="3 7">Guanine deaminase</fullName>
        <shortName evidence="8">Guanase</shortName>
        <ecNumber evidence="3 7">3.5.4.3</ecNumber>
    </recommendedName>
    <alternativeName>
        <fullName evidence="8">Guanine aminohydrolase</fullName>
    </alternativeName>
</protein>
<dbReference type="InterPro" id="IPR051607">
    <property type="entry name" value="Metallo-dep_hydrolases"/>
</dbReference>
<dbReference type="EMBL" id="BAAACI010000011">
    <property type="protein sequence ID" value="GAA0779266.1"/>
    <property type="molecule type" value="Genomic_DNA"/>
</dbReference>
<sequence>MKELQAIKGNIIFTKNFGKYEIIKNGYVVLLNNIIKGVYEVLPEELNNVLVIDYGDKLIIPGFVDIHLHGPQFPNLGLGLDKELMPWLESYTFPEEEKYWDITYAKEVYTSLVRELWKNGTTRSCIFATVHLDSTKLLMDILNHSGLGAYVGKVNMDRNCPEFLREDTEKSIEDTENFIIEYGNKYELVKPIITPRFVPTCTTKLLRTLGDLAEKYKIPVQSHLSENKDEVEFVKFLHPEFENYASVYEDAGLLGKQPTIMAHCVLLEDEEIEMLKKNQVFVAHSPNSNSNLASGIAPIRKLINKGIPIGLASDISGGHSLSMCNIIVDSAQASKIKWLESGKKEAPLNTAELFYLATKGSGSFFGKVGSFEEGYEFDALVIDDSSLNSFKKLSIEERLQKFIYTGNPKNIIKRYVAGKVIEEPYR</sequence>
<evidence type="ECO:0000259" key="9">
    <source>
        <dbReference type="Pfam" id="PF01979"/>
    </source>
</evidence>
<evidence type="ECO:0000256" key="3">
    <source>
        <dbReference type="ARBA" id="ARBA00012781"/>
    </source>
</evidence>
<feature type="domain" description="Amidohydrolase-related" evidence="9">
    <location>
        <begin position="59"/>
        <end position="420"/>
    </location>
</feature>
<proteinExistence type="inferred from homology"/>
<evidence type="ECO:0000256" key="2">
    <source>
        <dbReference type="ARBA" id="ARBA00006745"/>
    </source>
</evidence>
<dbReference type="NCBIfam" id="TIGR02967">
    <property type="entry name" value="guan_deamin"/>
    <property type="match status" value="1"/>
</dbReference>
<evidence type="ECO:0000256" key="4">
    <source>
        <dbReference type="ARBA" id="ARBA00022723"/>
    </source>
</evidence>
<dbReference type="RefSeq" id="WP_343828081.1">
    <property type="nucleotide sequence ID" value="NZ_BAAACI010000011.1"/>
</dbReference>
<reference evidence="11" key="1">
    <citation type="journal article" date="2019" name="Int. J. Syst. Evol. Microbiol.">
        <title>The Global Catalogue of Microorganisms (GCM) 10K type strain sequencing project: providing services to taxonomists for standard genome sequencing and annotation.</title>
        <authorList>
            <consortium name="The Broad Institute Genomics Platform"/>
            <consortium name="The Broad Institute Genome Sequencing Center for Infectious Disease"/>
            <person name="Wu L."/>
            <person name="Ma J."/>
        </authorList>
    </citation>
    <scope>NUCLEOTIDE SEQUENCE [LARGE SCALE GENOMIC DNA]</scope>
    <source>
        <strain evidence="11">JCM 1417</strain>
    </source>
</reference>
<dbReference type="Gene3D" id="3.20.20.140">
    <property type="entry name" value="Metal-dependent hydrolases"/>
    <property type="match status" value="1"/>
</dbReference>
<dbReference type="InterPro" id="IPR006680">
    <property type="entry name" value="Amidohydro-rel"/>
</dbReference>
<evidence type="ECO:0000256" key="8">
    <source>
        <dbReference type="RuleBase" id="RU366009"/>
    </source>
</evidence>
<accession>A0ABP3W820</accession>
<evidence type="ECO:0000256" key="7">
    <source>
        <dbReference type="NCBIfam" id="TIGR02967"/>
    </source>
</evidence>
<dbReference type="EC" id="3.5.4.3" evidence="3 7"/>
<keyword evidence="5 8" id="KW-0378">Hydrolase</keyword>
<evidence type="ECO:0000256" key="5">
    <source>
        <dbReference type="ARBA" id="ARBA00022801"/>
    </source>
</evidence>
<dbReference type="Proteomes" id="UP001501047">
    <property type="component" value="Unassembled WGS sequence"/>
</dbReference>
<dbReference type="Pfam" id="PF01979">
    <property type="entry name" value="Amidohydro_1"/>
    <property type="match status" value="1"/>
</dbReference>
<dbReference type="InterPro" id="IPR014311">
    <property type="entry name" value="Guanine_deaminase"/>
</dbReference>
<dbReference type="PANTHER" id="PTHR11271">
    <property type="entry name" value="GUANINE DEAMINASE"/>
    <property type="match status" value="1"/>
</dbReference>
<dbReference type="Gene3D" id="2.30.40.10">
    <property type="entry name" value="Urease, subunit C, domain 1"/>
    <property type="match status" value="1"/>
</dbReference>
<evidence type="ECO:0000313" key="10">
    <source>
        <dbReference type="EMBL" id="GAA0779266.1"/>
    </source>
</evidence>